<gene>
    <name evidence="2" type="ORF">B0A62_04020</name>
    <name evidence="1" type="ORF">IW20_02810</name>
</gene>
<dbReference type="AlphaFoldDB" id="A0A086ARW5"/>
<dbReference type="eggNOG" id="ENOG50310FB">
    <property type="taxonomic scope" value="Bacteria"/>
</dbReference>
<dbReference type="OrthoDB" id="1363248at2"/>
<dbReference type="Proteomes" id="UP000028712">
    <property type="component" value="Unassembled WGS sequence"/>
</dbReference>
<proteinExistence type="predicted"/>
<dbReference type="EMBL" id="MUGY01000004">
    <property type="protein sequence ID" value="OXA96444.1"/>
    <property type="molecule type" value="Genomic_DNA"/>
</dbReference>
<protein>
    <submittedName>
        <fullName evidence="1">Uncharacterized protein</fullName>
    </submittedName>
</protein>
<evidence type="ECO:0000313" key="1">
    <source>
        <dbReference type="EMBL" id="KFF19429.1"/>
    </source>
</evidence>
<reference evidence="2 4" key="2">
    <citation type="submission" date="2016-11" db="EMBL/GenBank/DDBJ databases">
        <title>Whole genomes of Flavobacteriaceae.</title>
        <authorList>
            <person name="Stine C."/>
            <person name="Li C."/>
            <person name="Tadesse D."/>
        </authorList>
    </citation>
    <scope>NUCLEOTIDE SEQUENCE [LARGE SCALE GENOMIC DNA]</scope>
    <source>
        <strain evidence="2 4">ATCC 29551</strain>
    </source>
</reference>
<comment type="caution">
    <text evidence="1">The sequence shown here is derived from an EMBL/GenBank/DDBJ whole genome shotgun (WGS) entry which is preliminary data.</text>
</comment>
<dbReference type="STRING" id="991.IW20_02810"/>
<sequence length="110" mass="12934">MGTIRKKPLFEIYVENDYLVINNTDYVKDNGSFKIDSILNVELLQSLSIWNKIIEVTFRLNVPTKSNEFRINLENGFKEIVLTNCDIKEVKKLVYEINELILNKRNNNSH</sequence>
<accession>A0A086ARW5</accession>
<organism evidence="1 3">
    <name type="scientific">Flavobacterium hydatis</name>
    <name type="common">Cytophaga aquatilis</name>
    <dbReference type="NCBI Taxonomy" id="991"/>
    <lineage>
        <taxon>Bacteria</taxon>
        <taxon>Pseudomonadati</taxon>
        <taxon>Bacteroidota</taxon>
        <taxon>Flavobacteriia</taxon>
        <taxon>Flavobacteriales</taxon>
        <taxon>Flavobacteriaceae</taxon>
        <taxon>Flavobacterium</taxon>
    </lineage>
</organism>
<dbReference type="Proteomes" id="UP000198424">
    <property type="component" value="Unassembled WGS sequence"/>
</dbReference>
<keyword evidence="4" id="KW-1185">Reference proteome</keyword>
<name>A0A086ARW5_FLAHY</name>
<reference evidence="1 3" key="1">
    <citation type="submission" date="2014-07" db="EMBL/GenBank/DDBJ databases">
        <title>Genome of Flavobacterium hydatis DSM 2063.</title>
        <authorList>
            <person name="Pipes S.E."/>
            <person name="Stropko S.J."/>
            <person name="Newman J.D."/>
        </authorList>
    </citation>
    <scope>NUCLEOTIDE SEQUENCE [LARGE SCALE GENOMIC DNA]</scope>
    <source>
        <strain evidence="1 3">DSM 2063</strain>
    </source>
</reference>
<evidence type="ECO:0000313" key="4">
    <source>
        <dbReference type="Proteomes" id="UP000198424"/>
    </source>
</evidence>
<evidence type="ECO:0000313" key="3">
    <source>
        <dbReference type="Proteomes" id="UP000028712"/>
    </source>
</evidence>
<evidence type="ECO:0000313" key="2">
    <source>
        <dbReference type="EMBL" id="OXA96444.1"/>
    </source>
</evidence>
<dbReference type="RefSeq" id="WP_035618423.1">
    <property type="nucleotide sequence ID" value="NZ_JBEWQG010000001.1"/>
</dbReference>
<dbReference type="EMBL" id="JPRM01000003">
    <property type="protein sequence ID" value="KFF19429.1"/>
    <property type="molecule type" value="Genomic_DNA"/>
</dbReference>